<feature type="transmembrane region" description="Helical" evidence="8">
    <location>
        <begin position="238"/>
        <end position="256"/>
    </location>
</feature>
<dbReference type="Gene3D" id="1.20.1740.10">
    <property type="entry name" value="Amino acid/polyamine transporter I"/>
    <property type="match status" value="1"/>
</dbReference>
<feature type="transmembrane region" description="Helical" evidence="8">
    <location>
        <begin position="397"/>
        <end position="415"/>
    </location>
</feature>
<keyword evidence="6 8" id="KW-0472">Membrane</keyword>
<evidence type="ECO:0000256" key="4">
    <source>
        <dbReference type="ARBA" id="ARBA00022692"/>
    </source>
</evidence>
<organism evidence="11 12">
    <name type="scientific">Anaeramoeba ignava</name>
    <name type="common">Anaerobic marine amoeba</name>
    <dbReference type="NCBI Taxonomy" id="1746090"/>
    <lineage>
        <taxon>Eukaryota</taxon>
        <taxon>Metamonada</taxon>
        <taxon>Anaeramoebidae</taxon>
        <taxon>Anaeramoeba</taxon>
    </lineage>
</organism>
<accession>A0A9Q0LXA6</accession>
<feature type="transmembrane region" description="Helical" evidence="8">
    <location>
        <begin position="75"/>
        <end position="94"/>
    </location>
</feature>
<dbReference type="InterPro" id="IPR018491">
    <property type="entry name" value="SLC12_C"/>
</dbReference>
<gene>
    <name evidence="11" type="ORF">M0811_03940</name>
</gene>
<dbReference type="Pfam" id="PF00324">
    <property type="entry name" value="AA_permease"/>
    <property type="match status" value="1"/>
</dbReference>
<keyword evidence="12" id="KW-1185">Reference proteome</keyword>
<dbReference type="EMBL" id="JAPDFW010000011">
    <property type="protein sequence ID" value="KAJ5080455.1"/>
    <property type="molecule type" value="Genomic_DNA"/>
</dbReference>
<evidence type="ECO:0000256" key="3">
    <source>
        <dbReference type="ARBA" id="ARBA00022448"/>
    </source>
</evidence>
<evidence type="ECO:0000259" key="9">
    <source>
        <dbReference type="Pfam" id="PF00324"/>
    </source>
</evidence>
<feature type="domain" description="Amino acid permease/ SLC12A" evidence="9">
    <location>
        <begin position="49"/>
        <end position="508"/>
    </location>
</feature>
<feature type="transmembrane region" description="Helical" evidence="8">
    <location>
        <begin position="436"/>
        <end position="467"/>
    </location>
</feature>
<name>A0A9Q0LXA6_ANAIG</name>
<evidence type="ECO:0000256" key="6">
    <source>
        <dbReference type="ARBA" id="ARBA00023136"/>
    </source>
</evidence>
<evidence type="ECO:0000256" key="7">
    <source>
        <dbReference type="SAM" id="Coils"/>
    </source>
</evidence>
<dbReference type="GO" id="GO:0016020">
    <property type="term" value="C:membrane"/>
    <property type="evidence" value="ECO:0007669"/>
    <property type="project" value="UniProtKB-SubCell"/>
</dbReference>
<dbReference type="GO" id="GO:1990573">
    <property type="term" value="P:potassium ion import across plasma membrane"/>
    <property type="evidence" value="ECO:0007669"/>
    <property type="project" value="TreeGrafter"/>
</dbReference>
<sequence>MKKQKKQNYFTTSIKIIEKPKEITTNQNNLITINKLTTFNGVYSPVLESIINLVVFLRFGWILGESGYLEMITMYILAFLIITLTVLSISAIATNGRMGVGGAYYMISRSLGPEFGGAVGIIYFVANITACALHILGFTEVFMDLFGWDQSNSKLVLLISSVTLFIELCLSLIGARMFSKATIFLLFPLTISMLISLISLFFRKPHSVHGYSGWSFNNFKHNILPDYVPDPLHVMKTIDFRTVFGIFFPALTGILAGTNMSGDLKNPGKSIPKGTLIALLTTAIYYFVLITTLAFTAERSKLQHYYFILSSFCFIPYVVRIGILSVTFSSGFIAIVGSSRILQSLASDKLIPILSFFRKGSIKGNEPRRAVIFGWIVAQLLLLMGNINAIAPYTSQFFLATYGIINFACFIHHSLGAPNFRPTFKKFNSITALIGALICFAAMFFVGYITAIVAFVVLVFFVIYIYYKGTPSPWGYVSQSLIFHQVRKYMLKMDKKKEHIKFWRPQFLLLIDQPHLSLHLLHFINNLKKGGLYIIGNIFHSNSNENQAIQNLEFRRKSLYEVIKLTKIKAFPQVLFSKTFRKGAQSLMLSSGIGEMKPNTIILDIPNSSTLIEDITLIDSDELDINDAQKNIAKARINRISINDEYFPQFKSKKEKKQLHIQAQLDKLVEGFEESYQRKEDESVNNYYYSMIDAKKIGMNIILTSNFNKLDKNEIVKFSKKKQGKKTIDIWLLNFPYSGFFNQIFPNYEEDDVDIINKISSSTSISLLFGYIIHQTDIWKKHTTIRLLAFAQNEGMKIETKKFLEYILFSLRIEAKVEVIIPENGINDFFTEDEKSEENNQEKYFLNQNLNNEKINQLILQQSKETCLIFIPIEEIIQEIIKEVQIISNNLPPITFFHASTKVVTNEI</sequence>
<feature type="transmembrane region" description="Helical" evidence="8">
    <location>
        <begin position="182"/>
        <end position="202"/>
    </location>
</feature>
<keyword evidence="7" id="KW-0175">Coiled coil</keyword>
<dbReference type="InterPro" id="IPR004842">
    <property type="entry name" value="SLC12A_fam"/>
</dbReference>
<feature type="transmembrane region" description="Helical" evidence="8">
    <location>
        <begin position="317"/>
        <end position="337"/>
    </location>
</feature>
<feature type="transmembrane region" description="Helical" evidence="8">
    <location>
        <begin position="42"/>
        <end position="63"/>
    </location>
</feature>
<dbReference type="PANTHER" id="PTHR11827:SF72">
    <property type="entry name" value="GH08340P"/>
    <property type="match status" value="1"/>
</dbReference>
<dbReference type="Proteomes" id="UP001149090">
    <property type="component" value="Unassembled WGS sequence"/>
</dbReference>
<evidence type="ECO:0000313" key="11">
    <source>
        <dbReference type="EMBL" id="KAJ5080455.1"/>
    </source>
</evidence>
<evidence type="ECO:0000259" key="10">
    <source>
        <dbReference type="Pfam" id="PF03522"/>
    </source>
</evidence>
<feature type="domain" description="SLC12A transporter C-terminal" evidence="10">
    <location>
        <begin position="520"/>
        <end position="603"/>
    </location>
</feature>
<keyword evidence="3" id="KW-0813">Transport</keyword>
<dbReference type="PANTHER" id="PTHR11827">
    <property type="entry name" value="SOLUTE CARRIER FAMILY 12, CATION COTRANSPORTERS"/>
    <property type="match status" value="1"/>
</dbReference>
<dbReference type="Pfam" id="PF03522">
    <property type="entry name" value="SLC12"/>
    <property type="match status" value="1"/>
</dbReference>
<proteinExistence type="inferred from homology"/>
<dbReference type="OrthoDB" id="2020542at2759"/>
<dbReference type="InterPro" id="IPR004841">
    <property type="entry name" value="AA-permease/SLC12A_dom"/>
</dbReference>
<protein>
    <submittedName>
        <fullName evidence="11">Solute carrier family 12</fullName>
    </submittedName>
</protein>
<evidence type="ECO:0000256" key="1">
    <source>
        <dbReference type="ARBA" id="ARBA00004141"/>
    </source>
</evidence>
<comment type="caution">
    <text evidence="11">The sequence shown here is derived from an EMBL/GenBank/DDBJ whole genome shotgun (WGS) entry which is preliminary data.</text>
</comment>
<dbReference type="GO" id="GO:0055064">
    <property type="term" value="P:chloride ion homeostasis"/>
    <property type="evidence" value="ECO:0007669"/>
    <property type="project" value="TreeGrafter"/>
</dbReference>
<dbReference type="GO" id="GO:0015379">
    <property type="term" value="F:potassium:chloride symporter activity"/>
    <property type="evidence" value="ECO:0007669"/>
    <property type="project" value="TreeGrafter"/>
</dbReference>
<evidence type="ECO:0000256" key="8">
    <source>
        <dbReference type="SAM" id="Phobius"/>
    </source>
</evidence>
<evidence type="ECO:0000256" key="2">
    <source>
        <dbReference type="ARBA" id="ARBA00010593"/>
    </source>
</evidence>
<feature type="transmembrane region" description="Helical" evidence="8">
    <location>
        <begin position="115"/>
        <end position="135"/>
    </location>
</feature>
<feature type="transmembrane region" description="Helical" evidence="8">
    <location>
        <begin position="155"/>
        <end position="175"/>
    </location>
</feature>
<comment type="similarity">
    <text evidence="2">Belongs to the SLC12A transporter family.</text>
</comment>
<dbReference type="GO" id="GO:0055075">
    <property type="term" value="P:potassium ion homeostasis"/>
    <property type="evidence" value="ECO:0007669"/>
    <property type="project" value="TreeGrafter"/>
</dbReference>
<evidence type="ECO:0000256" key="5">
    <source>
        <dbReference type="ARBA" id="ARBA00022989"/>
    </source>
</evidence>
<evidence type="ECO:0000313" key="12">
    <source>
        <dbReference type="Proteomes" id="UP001149090"/>
    </source>
</evidence>
<keyword evidence="4 8" id="KW-0812">Transmembrane</keyword>
<keyword evidence="5 8" id="KW-1133">Transmembrane helix</keyword>
<feature type="coiled-coil region" evidence="7">
    <location>
        <begin position="618"/>
        <end position="645"/>
    </location>
</feature>
<dbReference type="AlphaFoldDB" id="A0A9Q0LXA6"/>
<dbReference type="OMA" id="WIWANAY"/>
<feature type="transmembrane region" description="Helical" evidence="8">
    <location>
        <begin position="276"/>
        <end position="297"/>
    </location>
</feature>
<dbReference type="FunFam" id="1.20.1740.10:FF:000013">
    <property type="entry name" value="Solute carrier family 12 member"/>
    <property type="match status" value="1"/>
</dbReference>
<dbReference type="GO" id="GO:0006884">
    <property type="term" value="P:cell volume homeostasis"/>
    <property type="evidence" value="ECO:0007669"/>
    <property type="project" value="TreeGrafter"/>
</dbReference>
<reference evidence="11" key="1">
    <citation type="submission" date="2022-10" db="EMBL/GenBank/DDBJ databases">
        <title>Novel sulphate-reducing endosymbionts in the free-living metamonad Anaeramoeba.</title>
        <authorList>
            <person name="Jerlstrom-Hultqvist J."/>
            <person name="Cepicka I."/>
            <person name="Gallot-Lavallee L."/>
            <person name="Salas-Leiva D."/>
            <person name="Curtis B.A."/>
            <person name="Zahonova K."/>
            <person name="Pipaliya S."/>
            <person name="Dacks J."/>
            <person name="Roger A.J."/>
        </authorList>
    </citation>
    <scope>NUCLEOTIDE SEQUENCE</scope>
    <source>
        <strain evidence="11">BMAN</strain>
    </source>
</reference>
<feature type="transmembrane region" description="Helical" evidence="8">
    <location>
        <begin position="370"/>
        <end position="391"/>
    </location>
</feature>
<comment type="subcellular location">
    <subcellularLocation>
        <location evidence="1">Membrane</location>
        <topology evidence="1">Multi-pass membrane protein</topology>
    </subcellularLocation>
</comment>